<proteinExistence type="predicted"/>
<name>A0A1G1Z0M8_9BACT</name>
<sequence length="150" mass="16536">MDLVQKINNDIKEAMKSAQAMKLGTLRLLASAIHNREIEKKAKSKEAITEAEVMDVLKKEVKKRRESIDIYGKAGRNDLKDKEVEELAIIQSYLPPELTDEVLEGLVKKALSNGAQGEKDFGKAMKLAMAEVKGQAEAGRVSAIVKKLTS</sequence>
<organism evidence="1 2">
    <name type="scientific">Candidatus Colwellbacteria bacterium RIFCSPHIGHO2_02_FULL_43_15</name>
    <dbReference type="NCBI Taxonomy" id="1797686"/>
    <lineage>
        <taxon>Bacteria</taxon>
        <taxon>Candidatus Colwelliibacteriota</taxon>
    </lineage>
</organism>
<dbReference type="InterPro" id="IPR023168">
    <property type="entry name" value="GatB_Yqey_C_2"/>
</dbReference>
<dbReference type="EMBL" id="MHIU01000003">
    <property type="protein sequence ID" value="OGY58162.1"/>
    <property type="molecule type" value="Genomic_DNA"/>
</dbReference>
<reference evidence="1 2" key="1">
    <citation type="journal article" date="2016" name="Nat. Commun.">
        <title>Thousands of microbial genomes shed light on interconnected biogeochemical processes in an aquifer system.</title>
        <authorList>
            <person name="Anantharaman K."/>
            <person name="Brown C.T."/>
            <person name="Hug L.A."/>
            <person name="Sharon I."/>
            <person name="Castelle C.J."/>
            <person name="Probst A.J."/>
            <person name="Thomas B.C."/>
            <person name="Singh A."/>
            <person name="Wilkins M.J."/>
            <person name="Karaoz U."/>
            <person name="Brodie E.L."/>
            <person name="Williams K.H."/>
            <person name="Hubbard S.S."/>
            <person name="Banfield J.F."/>
        </authorList>
    </citation>
    <scope>NUCLEOTIDE SEQUENCE [LARGE SCALE GENOMIC DNA]</scope>
</reference>
<dbReference type="GO" id="GO:0016884">
    <property type="term" value="F:carbon-nitrogen ligase activity, with glutamine as amido-N-donor"/>
    <property type="evidence" value="ECO:0007669"/>
    <property type="project" value="InterPro"/>
</dbReference>
<dbReference type="PANTHER" id="PTHR28055">
    <property type="entry name" value="ALTERED INHERITANCE OF MITOCHONDRIA PROTEIN 41, MITOCHONDRIAL"/>
    <property type="match status" value="1"/>
</dbReference>
<dbReference type="InterPro" id="IPR042184">
    <property type="entry name" value="YqeY/Aim41_N"/>
</dbReference>
<comment type="caution">
    <text evidence="1">The sequence shown here is derived from an EMBL/GenBank/DDBJ whole genome shotgun (WGS) entry which is preliminary data.</text>
</comment>
<dbReference type="Gene3D" id="1.10.10.410">
    <property type="match status" value="1"/>
</dbReference>
<evidence type="ECO:0000313" key="1">
    <source>
        <dbReference type="EMBL" id="OGY58162.1"/>
    </source>
</evidence>
<protein>
    <recommendedName>
        <fullName evidence="3">Glutamyl-tRNA amidotransferase</fullName>
    </recommendedName>
</protein>
<accession>A0A1G1Z0M8</accession>
<dbReference type="InterPro" id="IPR003789">
    <property type="entry name" value="Asn/Gln_tRNA_amidoTrase-B-like"/>
</dbReference>
<evidence type="ECO:0000313" key="2">
    <source>
        <dbReference type="Proteomes" id="UP000178651"/>
    </source>
</evidence>
<dbReference type="Pfam" id="PF09424">
    <property type="entry name" value="YqeY"/>
    <property type="match status" value="1"/>
</dbReference>
<dbReference type="SUPFAM" id="SSF89095">
    <property type="entry name" value="GatB/YqeY motif"/>
    <property type="match status" value="1"/>
</dbReference>
<evidence type="ECO:0008006" key="3">
    <source>
        <dbReference type="Google" id="ProtNLM"/>
    </source>
</evidence>
<dbReference type="InterPro" id="IPR019004">
    <property type="entry name" value="YqeY/Aim41"/>
</dbReference>
<dbReference type="PANTHER" id="PTHR28055:SF1">
    <property type="entry name" value="ALTERED INHERITANCE OF MITOCHONDRIA PROTEIN 41, MITOCHONDRIAL"/>
    <property type="match status" value="1"/>
</dbReference>
<gene>
    <name evidence="1" type="ORF">A3D47_01790</name>
</gene>
<dbReference type="Proteomes" id="UP000178651">
    <property type="component" value="Unassembled WGS sequence"/>
</dbReference>
<dbReference type="AlphaFoldDB" id="A0A1G1Z0M8"/>
<dbReference type="Gene3D" id="1.10.1510.10">
    <property type="entry name" value="Uncharacterised protein YqeY/AIM41 PF09424, N-terminal domain"/>
    <property type="match status" value="1"/>
</dbReference>